<accession>A0A1M4EJ61</accession>
<feature type="compositionally biased region" description="Pro residues" evidence="1">
    <location>
        <begin position="379"/>
        <end position="402"/>
    </location>
</feature>
<feature type="region of interest" description="Disordered" evidence="1">
    <location>
        <begin position="617"/>
        <end position="656"/>
    </location>
</feature>
<evidence type="ECO:0000313" key="2">
    <source>
        <dbReference type="EMBL" id="SBO98872.1"/>
    </source>
</evidence>
<proteinExistence type="predicted"/>
<protein>
    <submittedName>
        <fullName evidence="2">Uncharacterized protein</fullName>
    </submittedName>
</protein>
<organism evidence="2">
    <name type="scientific">Nonomuraea gerenzanensis</name>
    <dbReference type="NCBI Taxonomy" id="93944"/>
    <lineage>
        <taxon>Bacteria</taxon>
        <taxon>Bacillati</taxon>
        <taxon>Actinomycetota</taxon>
        <taxon>Actinomycetes</taxon>
        <taxon>Streptosporangiales</taxon>
        <taxon>Streptosporangiaceae</taxon>
        <taxon>Nonomuraea</taxon>
    </lineage>
</organism>
<reference evidence="2" key="1">
    <citation type="submission" date="2016-04" db="EMBL/GenBank/DDBJ databases">
        <authorList>
            <person name="Evans L.H."/>
            <person name="Alamgir A."/>
            <person name="Owens N."/>
            <person name="Weber N.D."/>
            <person name="Virtaneva K."/>
            <person name="Barbian K."/>
            <person name="Babar A."/>
            <person name="Rosenke K."/>
        </authorList>
    </citation>
    <scope>NUCLEOTIDE SEQUENCE</scope>
    <source>
        <strain evidence="2">Nono1</strain>
    </source>
</reference>
<feature type="compositionally biased region" description="Low complexity" evidence="1">
    <location>
        <begin position="364"/>
        <end position="373"/>
    </location>
</feature>
<feature type="compositionally biased region" description="Low complexity" evidence="1">
    <location>
        <begin position="617"/>
        <end position="631"/>
    </location>
</feature>
<feature type="compositionally biased region" description="Low complexity" evidence="1">
    <location>
        <begin position="422"/>
        <end position="435"/>
    </location>
</feature>
<feature type="region of interest" description="Disordered" evidence="1">
    <location>
        <begin position="669"/>
        <end position="700"/>
    </location>
</feature>
<feature type="compositionally biased region" description="Low complexity" evidence="1">
    <location>
        <begin position="344"/>
        <end position="357"/>
    </location>
</feature>
<name>A0A1M4EJ61_9ACTN</name>
<gene>
    <name evidence="2" type="ORF">BN4615_P8388</name>
</gene>
<feature type="region of interest" description="Disordered" evidence="1">
    <location>
        <begin position="122"/>
        <end position="435"/>
    </location>
</feature>
<sequence>MAEALGDPRLPAGWWSSLALSKALGTAGLDWICERLARLASSRWDHLPLADLLPALAVHHIDPSLPGWPEATRTAIAGLGGWQRLRRLSPSDLTTPSATPEVVIGSVFREILGRIPAQREAPVAAASAHPEVTRPLQVGQQPSGTGAFPAQPARQTGSFPLPAAADSGATARQTGSFPAVAGDRQTGSFPAVAGERQSGPFPATPPERQSGPFPATPGDRQTGSFPAVPGDRQTGSFPAVPGDRQSGPFPGKPGDRHTGSFPSVAESGPGARQTGSFPAVPPEQRSFPAADGAQGSRETGAFPAQGGPRQGFAGEGGLPQRPAPGQQERLPQRPTGPQLPSRPGAPGATSPAAGTPGVPSPGARSPTRPTASPGRPPRRSPAPAPPGSPLPGSPLPGAPAPAPASGGPHTGSIPPIPGAADPAKGTPAYATPAPTDTDHAMVRVVDSLFRSLDKLELAVAVHRLFAEDPVSLRTLAHKMLVERESLSHAQRTAEERVLQWLRSSESAPVTGHMFRLTEWLGAAATEEQLIGADPAHPVMVPSLRTPLWRVLVTLMPDRRLQDGWLVVGDIHGLQARTRQLLATSPPDADVVELMGELGIRAHSAKAWLDALPAESASAPAATASSPAQPLPRRTPGANGHHHRGGQPVPPATAGSIDPSAALATLSALSGGRSPMLPTGGLAGAPSTPPPPLPSPSSDPRRWQRIEVTPEHLRGGPVAVPEGYAAQLGMRPGTLLSVTGPGDNAIVLVWQGHQPVFDSLQPVLMRLNARPGDQVYVTVDGYRLEAQLTA</sequence>
<feature type="compositionally biased region" description="Pro residues" evidence="1">
    <location>
        <begin position="686"/>
        <end position="696"/>
    </location>
</feature>
<dbReference type="EMBL" id="LT559118">
    <property type="protein sequence ID" value="SBO98872.1"/>
    <property type="molecule type" value="Genomic_DNA"/>
</dbReference>
<dbReference type="AlphaFoldDB" id="A0A1M4EJ61"/>
<evidence type="ECO:0000256" key="1">
    <source>
        <dbReference type="SAM" id="MobiDB-lite"/>
    </source>
</evidence>